<protein>
    <recommendedName>
        <fullName evidence="7">VTT domain-containing protein</fullName>
    </recommendedName>
</protein>
<evidence type="ECO:0000256" key="1">
    <source>
        <dbReference type="ARBA" id="ARBA00004651"/>
    </source>
</evidence>
<feature type="transmembrane region" description="Helical" evidence="6">
    <location>
        <begin position="6"/>
        <end position="31"/>
    </location>
</feature>
<dbReference type="EMBL" id="MFMU01000004">
    <property type="protein sequence ID" value="OGG93787.1"/>
    <property type="molecule type" value="Genomic_DNA"/>
</dbReference>
<reference evidence="8 9" key="1">
    <citation type="journal article" date="2016" name="Nat. Commun.">
        <title>Thousands of microbial genomes shed light on interconnected biogeochemical processes in an aquifer system.</title>
        <authorList>
            <person name="Anantharaman K."/>
            <person name="Brown C.T."/>
            <person name="Hug L.A."/>
            <person name="Sharon I."/>
            <person name="Castelle C.J."/>
            <person name="Probst A.J."/>
            <person name="Thomas B.C."/>
            <person name="Singh A."/>
            <person name="Wilkins M.J."/>
            <person name="Karaoz U."/>
            <person name="Brodie E.L."/>
            <person name="Williams K.H."/>
            <person name="Hubbard S.S."/>
            <person name="Banfield J.F."/>
        </authorList>
    </citation>
    <scope>NUCLEOTIDE SEQUENCE [LARGE SCALE GENOMIC DNA]</scope>
</reference>
<keyword evidence="5 6" id="KW-0472">Membrane</keyword>
<gene>
    <name evidence="8" type="ORF">A2609_00880</name>
</gene>
<sequence length="198" mass="21725">MSPFILLSSIIDSAVGNAAVLPLIIILGALFSEDATSVILGILAADGAVSILVAFSSIFIGIALGDSGIYLLGRLASSHPRLGHYVNHDFLVPFHEWLNKRYVLTVFSACFIPGSRFLTYAACGFFRTRFPTFLLTAIAATSIWTTILFSVSYWFGSFTSGWLSYLRWGIAAIFLLSLFFIGRHNLRAYRARKAKLGV</sequence>
<organism evidence="8 9">
    <name type="scientific">Candidatus Kaiserbacteria bacterium RIFOXYD1_FULL_47_14</name>
    <dbReference type="NCBI Taxonomy" id="1798533"/>
    <lineage>
        <taxon>Bacteria</taxon>
        <taxon>Candidatus Kaiseribacteriota</taxon>
    </lineage>
</organism>
<name>A0A1F6G6Q1_9BACT</name>
<evidence type="ECO:0000256" key="6">
    <source>
        <dbReference type="SAM" id="Phobius"/>
    </source>
</evidence>
<evidence type="ECO:0000256" key="2">
    <source>
        <dbReference type="ARBA" id="ARBA00022475"/>
    </source>
</evidence>
<feature type="transmembrane region" description="Helical" evidence="6">
    <location>
        <begin position="162"/>
        <end position="182"/>
    </location>
</feature>
<dbReference type="Proteomes" id="UP000176867">
    <property type="component" value="Unassembled WGS sequence"/>
</dbReference>
<accession>A0A1F6G6Q1</accession>
<dbReference type="Pfam" id="PF09335">
    <property type="entry name" value="VTT_dom"/>
    <property type="match status" value="1"/>
</dbReference>
<dbReference type="PANTHER" id="PTHR42709">
    <property type="entry name" value="ALKALINE PHOSPHATASE LIKE PROTEIN"/>
    <property type="match status" value="1"/>
</dbReference>
<evidence type="ECO:0000256" key="5">
    <source>
        <dbReference type="ARBA" id="ARBA00023136"/>
    </source>
</evidence>
<dbReference type="InterPro" id="IPR032816">
    <property type="entry name" value="VTT_dom"/>
</dbReference>
<dbReference type="GO" id="GO:0005886">
    <property type="term" value="C:plasma membrane"/>
    <property type="evidence" value="ECO:0007669"/>
    <property type="project" value="UniProtKB-SubCell"/>
</dbReference>
<proteinExistence type="predicted"/>
<feature type="transmembrane region" description="Helical" evidence="6">
    <location>
        <begin position="133"/>
        <end position="156"/>
    </location>
</feature>
<evidence type="ECO:0000256" key="3">
    <source>
        <dbReference type="ARBA" id="ARBA00022692"/>
    </source>
</evidence>
<feature type="transmembrane region" description="Helical" evidence="6">
    <location>
        <begin position="38"/>
        <end position="64"/>
    </location>
</feature>
<dbReference type="AlphaFoldDB" id="A0A1F6G6Q1"/>
<feature type="transmembrane region" description="Helical" evidence="6">
    <location>
        <begin position="102"/>
        <end position="126"/>
    </location>
</feature>
<keyword evidence="2" id="KW-1003">Cell membrane</keyword>
<dbReference type="PANTHER" id="PTHR42709:SF6">
    <property type="entry name" value="UNDECAPRENYL PHOSPHATE TRANSPORTER A"/>
    <property type="match status" value="1"/>
</dbReference>
<feature type="domain" description="VTT" evidence="7">
    <location>
        <begin position="39"/>
        <end position="151"/>
    </location>
</feature>
<keyword evidence="3 6" id="KW-0812">Transmembrane</keyword>
<evidence type="ECO:0000256" key="4">
    <source>
        <dbReference type="ARBA" id="ARBA00022989"/>
    </source>
</evidence>
<evidence type="ECO:0000313" key="9">
    <source>
        <dbReference type="Proteomes" id="UP000176867"/>
    </source>
</evidence>
<comment type="caution">
    <text evidence="8">The sequence shown here is derived from an EMBL/GenBank/DDBJ whole genome shotgun (WGS) entry which is preliminary data.</text>
</comment>
<keyword evidence="4 6" id="KW-1133">Transmembrane helix</keyword>
<dbReference type="STRING" id="1798533.A2609_00880"/>
<comment type="subcellular location">
    <subcellularLocation>
        <location evidence="1">Cell membrane</location>
        <topology evidence="1">Multi-pass membrane protein</topology>
    </subcellularLocation>
</comment>
<dbReference type="InterPro" id="IPR051311">
    <property type="entry name" value="DedA_domain"/>
</dbReference>
<evidence type="ECO:0000259" key="7">
    <source>
        <dbReference type="Pfam" id="PF09335"/>
    </source>
</evidence>
<evidence type="ECO:0000313" key="8">
    <source>
        <dbReference type="EMBL" id="OGG93787.1"/>
    </source>
</evidence>